<evidence type="ECO:0000256" key="1">
    <source>
        <dbReference type="SAM" id="Coils"/>
    </source>
</evidence>
<name>V6U8S3_GIAIN</name>
<dbReference type="EMBL" id="AHHH01000002">
    <property type="protein sequence ID" value="ESU45705.1"/>
    <property type="molecule type" value="Genomic_DNA"/>
</dbReference>
<dbReference type="VEuPathDB" id="GiardiaDB:DHA2_7696"/>
<feature type="coiled-coil region" evidence="1">
    <location>
        <begin position="154"/>
        <end position="205"/>
    </location>
</feature>
<dbReference type="AlphaFoldDB" id="V6U8S3"/>
<organism evidence="3 4">
    <name type="scientific">Giardia intestinalis</name>
    <name type="common">Giardia lamblia</name>
    <dbReference type="NCBI Taxonomy" id="5741"/>
    <lineage>
        <taxon>Eukaryota</taxon>
        <taxon>Metamonada</taxon>
        <taxon>Diplomonadida</taxon>
        <taxon>Hexamitidae</taxon>
        <taxon>Giardiinae</taxon>
        <taxon>Giardia</taxon>
    </lineage>
</organism>
<dbReference type="OrthoDB" id="10256100at2759"/>
<keyword evidence="3" id="KW-0418">Kinase</keyword>
<protein>
    <submittedName>
        <fullName evidence="3">Serine/threonine protein kinase</fullName>
    </submittedName>
</protein>
<feature type="region of interest" description="Disordered" evidence="2">
    <location>
        <begin position="80"/>
        <end position="136"/>
    </location>
</feature>
<evidence type="ECO:0000313" key="4">
    <source>
        <dbReference type="Proteomes" id="UP000018040"/>
    </source>
</evidence>
<keyword evidence="1" id="KW-0175">Coiled coil</keyword>
<evidence type="ECO:0000313" key="3">
    <source>
        <dbReference type="EMBL" id="ESU45705.1"/>
    </source>
</evidence>
<dbReference type="GO" id="GO:0004674">
    <property type="term" value="F:protein serine/threonine kinase activity"/>
    <property type="evidence" value="ECO:0007669"/>
    <property type="project" value="UniProtKB-KW"/>
</dbReference>
<sequence length="265" mass="30615">MLVVGEWWQGRLGERGPLTERQPQNKIGYPTLPYIAWLIFISSKQSVSQMSSSHTRDNWPSQSADGIRLSAVHAPESVKARKMQIYSRSSSKAQSKTRDCDGWDIEEDDQGSSRGVEKTKLKKADEDQQSSGKTREEDLPLIVEKLKTNTKMLIKNITRQNDVITNQLETINKQNEKIKNLEERLEKLESRLSEQEQEEKRVQFAGLDIKREEEKEDEALFKKRVLGVVSKELEHIEYVCHIVEAIQTLDAELDEVRKFIRQAFS</sequence>
<keyword evidence="3" id="KW-0808">Transferase</keyword>
<comment type="caution">
    <text evidence="3">The sequence shown here is derived from an EMBL/GenBank/DDBJ whole genome shotgun (WGS) entry which is preliminary data.</text>
</comment>
<evidence type="ECO:0000256" key="2">
    <source>
        <dbReference type="SAM" id="MobiDB-lite"/>
    </source>
</evidence>
<dbReference type="Proteomes" id="UP000018040">
    <property type="component" value="Unassembled WGS sequence"/>
</dbReference>
<accession>V6U8S3</accession>
<keyword evidence="3" id="KW-0723">Serine/threonine-protein kinase</keyword>
<reference evidence="4" key="1">
    <citation type="submission" date="2012-02" db="EMBL/GenBank/DDBJ databases">
        <title>Genome sequencing of Giardia lamblia Genotypes A2 and B isolates (DH and GS) and comparative analysis with the genomes of Genotypes A1 and E (WB and Pig).</title>
        <authorList>
            <person name="Adam R."/>
            <person name="Dahlstrom E."/>
            <person name="Martens C."/>
            <person name="Bruno D."/>
            <person name="Barbian K."/>
            <person name="Porcella S.F."/>
            <person name="Nash T."/>
        </authorList>
    </citation>
    <scope>NUCLEOTIDE SEQUENCE</scope>
    <source>
        <strain evidence="4">GS</strain>
    </source>
</reference>
<dbReference type="VEuPathDB" id="GiardiaDB:GL50581_1027"/>
<reference evidence="3 4" key="2">
    <citation type="journal article" date="2013" name="Genome Biol. Evol.">
        <title>Genome sequencing of Giardia lamblia genotypes A2 and B isolates (DH and GS) and comparative analysis with the genomes of genotypes A1 and E (WB and Pig).</title>
        <authorList>
            <person name="Adam R.D."/>
            <person name="Dahlstrom E.W."/>
            <person name="Martens C.A."/>
            <person name="Bruno D.P."/>
            <person name="Barbian K.D."/>
            <person name="Ricklefs S.M."/>
            <person name="Hernandez M.M."/>
            <person name="Narla N.P."/>
            <person name="Patel R.B."/>
            <person name="Porcella S.F."/>
            <person name="Nash T.E."/>
        </authorList>
    </citation>
    <scope>NUCLEOTIDE SEQUENCE [LARGE SCALE GENOMIC DNA]</scope>
    <source>
        <strain evidence="3 4">GS</strain>
    </source>
</reference>
<proteinExistence type="predicted"/>
<dbReference type="VEuPathDB" id="GiardiaDB:GL50803_007696"/>
<gene>
    <name evidence="3" type="ORF">GSB_7696</name>
</gene>
<feature type="compositionally biased region" description="Basic and acidic residues" evidence="2">
    <location>
        <begin position="115"/>
        <end position="126"/>
    </location>
</feature>